<keyword evidence="3" id="KW-1185">Reference proteome</keyword>
<feature type="chain" id="PRO_5034209720" description="AB hydrolase-1 domain-containing protein" evidence="1">
    <location>
        <begin position="18"/>
        <end position="392"/>
    </location>
</feature>
<dbReference type="InterPro" id="IPR029058">
    <property type="entry name" value="AB_hydrolase_fold"/>
</dbReference>
<evidence type="ECO:0000256" key="1">
    <source>
        <dbReference type="SAM" id="SignalP"/>
    </source>
</evidence>
<name>A0A8H3FVC3_9LECA</name>
<dbReference type="AlphaFoldDB" id="A0A8H3FVC3"/>
<sequence length="392" mass="42321">MQISIAILPLTSRLACAAFISDRALPSSVPAISPSERHGNIAHGHVARGNVASNCRDVTFTVSATAQNQVATSPPPNLLNLDASLAFLAQPVELTTVSGTQKIYGQYCEPVKDSSRAKTLQFLVHGITYDHKYWAGFQTIPSSALYSWVTGDPITLVQAPYQVELLHDIICQLRSSAHAAIPTSWTRIIYVGHSYGSILATQLSSKHPKDIDGYILSGFAVPLPNEIQLRGVVGDDYSQASPERLPQAVNAPGYLISNNKKGRADSFYSRPEVDFSSVHYDLDFDTRGTMAMGEALTTVEIYNSTSYTSPVYVLTGQHDAMFCGNGSRTLGTPDCGSGATSQLAAVKMFYPAVPASSFDYYAQPNSGHTLQQHYAAVKGFAKAHAFLAYHGF</sequence>
<feature type="signal peptide" evidence="1">
    <location>
        <begin position="1"/>
        <end position="17"/>
    </location>
</feature>
<dbReference type="OrthoDB" id="190201at2759"/>
<gene>
    <name evidence="2" type="ORF">HETSPECPRED_008186</name>
</gene>
<protein>
    <recommendedName>
        <fullName evidence="4">AB hydrolase-1 domain-containing protein</fullName>
    </recommendedName>
</protein>
<dbReference type="Proteomes" id="UP000664521">
    <property type="component" value="Unassembled WGS sequence"/>
</dbReference>
<evidence type="ECO:0008006" key="4">
    <source>
        <dbReference type="Google" id="ProtNLM"/>
    </source>
</evidence>
<evidence type="ECO:0000313" key="3">
    <source>
        <dbReference type="Proteomes" id="UP000664521"/>
    </source>
</evidence>
<reference evidence="2" key="1">
    <citation type="submission" date="2021-03" db="EMBL/GenBank/DDBJ databases">
        <authorList>
            <person name="Tagirdzhanova G."/>
        </authorList>
    </citation>
    <scope>NUCLEOTIDE SEQUENCE</scope>
</reference>
<evidence type="ECO:0000313" key="2">
    <source>
        <dbReference type="EMBL" id="CAF9931752.1"/>
    </source>
</evidence>
<comment type="caution">
    <text evidence="2">The sequence shown here is derived from an EMBL/GenBank/DDBJ whole genome shotgun (WGS) entry which is preliminary data.</text>
</comment>
<proteinExistence type="predicted"/>
<dbReference type="Gene3D" id="3.40.50.1820">
    <property type="entry name" value="alpha/beta hydrolase"/>
    <property type="match status" value="1"/>
</dbReference>
<dbReference type="EMBL" id="CAJPDS010000060">
    <property type="protein sequence ID" value="CAF9931752.1"/>
    <property type="molecule type" value="Genomic_DNA"/>
</dbReference>
<accession>A0A8H3FVC3</accession>
<dbReference type="SUPFAM" id="SSF53474">
    <property type="entry name" value="alpha/beta-Hydrolases"/>
    <property type="match status" value="1"/>
</dbReference>
<keyword evidence="1" id="KW-0732">Signal</keyword>
<organism evidence="2 3">
    <name type="scientific">Heterodermia speciosa</name>
    <dbReference type="NCBI Taxonomy" id="116794"/>
    <lineage>
        <taxon>Eukaryota</taxon>
        <taxon>Fungi</taxon>
        <taxon>Dikarya</taxon>
        <taxon>Ascomycota</taxon>
        <taxon>Pezizomycotina</taxon>
        <taxon>Lecanoromycetes</taxon>
        <taxon>OSLEUM clade</taxon>
        <taxon>Lecanoromycetidae</taxon>
        <taxon>Caliciales</taxon>
        <taxon>Physciaceae</taxon>
        <taxon>Heterodermia</taxon>
    </lineage>
</organism>